<evidence type="ECO:0000256" key="2">
    <source>
        <dbReference type="SAM" id="SignalP"/>
    </source>
</evidence>
<feature type="chain" id="PRO_5011674218" evidence="2">
    <location>
        <begin position="22"/>
        <end position="301"/>
    </location>
</feature>
<keyword evidence="2" id="KW-0732">Signal</keyword>
<feature type="signal peptide" evidence="2">
    <location>
        <begin position="1"/>
        <end position="21"/>
    </location>
</feature>
<name>A0A1H6MM67_9RHOB</name>
<keyword evidence="4" id="KW-1185">Reference proteome</keyword>
<evidence type="ECO:0000313" key="4">
    <source>
        <dbReference type="Proteomes" id="UP000199125"/>
    </source>
</evidence>
<dbReference type="InterPro" id="IPR011990">
    <property type="entry name" value="TPR-like_helical_dom_sf"/>
</dbReference>
<organism evidence="3 4">
    <name type="scientific">Paracoccus alkenifer</name>
    <dbReference type="NCBI Taxonomy" id="65735"/>
    <lineage>
        <taxon>Bacteria</taxon>
        <taxon>Pseudomonadati</taxon>
        <taxon>Pseudomonadota</taxon>
        <taxon>Alphaproteobacteria</taxon>
        <taxon>Rhodobacterales</taxon>
        <taxon>Paracoccaceae</taxon>
        <taxon>Paracoccus</taxon>
    </lineage>
</organism>
<dbReference type="STRING" id="65735.SAMN04488075_2097"/>
<protein>
    <submittedName>
        <fullName evidence="3">TolA-binding protein</fullName>
    </submittedName>
</protein>
<dbReference type="Proteomes" id="UP000199125">
    <property type="component" value="Unassembled WGS sequence"/>
</dbReference>
<feature type="coiled-coil region" evidence="1">
    <location>
        <begin position="40"/>
        <end position="101"/>
    </location>
</feature>
<dbReference type="AlphaFoldDB" id="A0A1H6MM67"/>
<evidence type="ECO:0000313" key="3">
    <source>
        <dbReference type="EMBL" id="SEH98736.1"/>
    </source>
</evidence>
<dbReference type="RefSeq" id="WP_090848016.1">
    <property type="nucleotide sequence ID" value="NZ_FNXG01000003.1"/>
</dbReference>
<evidence type="ECO:0000256" key="1">
    <source>
        <dbReference type="SAM" id="Coils"/>
    </source>
</evidence>
<proteinExistence type="predicted"/>
<accession>A0A1H6MM67</accession>
<dbReference type="Gene3D" id="1.25.40.10">
    <property type="entry name" value="Tetratricopeptide repeat domain"/>
    <property type="match status" value="1"/>
</dbReference>
<gene>
    <name evidence="3" type="ORF">SAMN04488075_2097</name>
</gene>
<dbReference type="OrthoDB" id="9763909at2"/>
<keyword evidence="1" id="KW-0175">Coiled coil</keyword>
<reference evidence="4" key="1">
    <citation type="submission" date="2016-10" db="EMBL/GenBank/DDBJ databases">
        <authorList>
            <person name="Varghese N."/>
            <person name="Submissions S."/>
        </authorList>
    </citation>
    <scope>NUCLEOTIDE SEQUENCE [LARGE SCALE GENOMIC DNA]</scope>
    <source>
        <strain evidence="4">DSM 11593</strain>
    </source>
</reference>
<sequence>MRRLMFGAVLALAGASGAALAQQGAPETPAVVGEGSSRTLADLRADLRAVGAELRALRVELTASGAEGFRAAGGDSAIDRMNAMEREITRLTGDTERLRHRIDRIVRDGSNRIGDIEFRLCEMEDGCDLGALTTSQLGDLDGGGAALMGSAFDAAPSGPASAGGAPGALTGQEQADLDRARAALDAGDFPRAAELFGGFAATHAGSPAATEALYLQGAALDSAGDPKGATGAWLQAFAAAPAGPRAADALLGLSRVSAAGRPAAEGCVYLDELISRFPGTPQADEAARRSAAAGCATAGQP</sequence>
<dbReference type="EMBL" id="FNXG01000003">
    <property type="protein sequence ID" value="SEH98736.1"/>
    <property type="molecule type" value="Genomic_DNA"/>
</dbReference>